<dbReference type="AlphaFoldDB" id="A0A2U1NN98"/>
<dbReference type="InterPro" id="IPR020533">
    <property type="entry name" value="Developmental_reg_ULTRAPETALA"/>
</dbReference>
<protein>
    <submittedName>
        <fullName evidence="2">SAND domain-containing protein</fullName>
    </submittedName>
</protein>
<sequence>MAVYGAMKSQYPLVSMCVVNLEEIMADGTMMFSKEEVKEMCGFKFCGDGHVEVTCGCTSYCYGDAVGILKVFIKGDLETVTVPLVVKKTHLHVLS</sequence>
<organism evidence="2 3">
    <name type="scientific">Artemisia annua</name>
    <name type="common">Sweet wormwood</name>
    <dbReference type="NCBI Taxonomy" id="35608"/>
    <lineage>
        <taxon>Eukaryota</taxon>
        <taxon>Viridiplantae</taxon>
        <taxon>Streptophyta</taxon>
        <taxon>Embryophyta</taxon>
        <taxon>Tracheophyta</taxon>
        <taxon>Spermatophyta</taxon>
        <taxon>Magnoliopsida</taxon>
        <taxon>eudicotyledons</taxon>
        <taxon>Gunneridae</taxon>
        <taxon>Pentapetalae</taxon>
        <taxon>asterids</taxon>
        <taxon>campanulids</taxon>
        <taxon>Asterales</taxon>
        <taxon>Asteraceae</taxon>
        <taxon>Asteroideae</taxon>
        <taxon>Anthemideae</taxon>
        <taxon>Artemisiinae</taxon>
        <taxon>Artemisia</taxon>
    </lineage>
</organism>
<dbReference type="STRING" id="35608.A0A2U1NN98"/>
<dbReference type="InterPro" id="IPR057011">
    <property type="entry name" value="ULT1/2_SAND"/>
</dbReference>
<dbReference type="PANTHER" id="PTHR34053">
    <property type="entry name" value="PROTEIN ULTRAPETALA 1"/>
    <property type="match status" value="1"/>
</dbReference>
<dbReference type="GO" id="GO:0005634">
    <property type="term" value="C:nucleus"/>
    <property type="evidence" value="ECO:0007669"/>
    <property type="project" value="TreeGrafter"/>
</dbReference>
<dbReference type="PANTHER" id="PTHR34053:SF9">
    <property type="entry name" value="TRANSCRIPTION FACTOR ULT FAMILY"/>
    <property type="match status" value="1"/>
</dbReference>
<dbReference type="EMBL" id="PKPP01002481">
    <property type="protein sequence ID" value="PWA74983.1"/>
    <property type="molecule type" value="Genomic_DNA"/>
</dbReference>
<dbReference type="OrthoDB" id="660341at2759"/>
<comment type="caution">
    <text evidence="2">The sequence shown here is derived from an EMBL/GenBank/DDBJ whole genome shotgun (WGS) entry which is preliminary data.</text>
</comment>
<gene>
    <name evidence="2" type="ORF">CTI12_AA182730</name>
</gene>
<evidence type="ECO:0000313" key="2">
    <source>
        <dbReference type="EMBL" id="PWA74983.1"/>
    </source>
</evidence>
<keyword evidence="3" id="KW-1185">Reference proteome</keyword>
<evidence type="ECO:0000313" key="3">
    <source>
        <dbReference type="Proteomes" id="UP000245207"/>
    </source>
</evidence>
<accession>A0A2U1NN98</accession>
<dbReference type="Pfam" id="PF23292">
    <property type="entry name" value="SAND_ULT1"/>
    <property type="match status" value="1"/>
</dbReference>
<dbReference type="Proteomes" id="UP000245207">
    <property type="component" value="Unassembled WGS sequence"/>
</dbReference>
<name>A0A2U1NN98_ARTAN</name>
<feature type="domain" description="ULTRAPETALA1/2 SAND" evidence="1">
    <location>
        <begin position="47"/>
        <end position="79"/>
    </location>
</feature>
<proteinExistence type="predicted"/>
<reference evidence="2 3" key="1">
    <citation type="journal article" date="2018" name="Mol. Plant">
        <title>The genome of Artemisia annua provides insight into the evolution of Asteraceae family and artemisinin biosynthesis.</title>
        <authorList>
            <person name="Shen Q."/>
            <person name="Zhang L."/>
            <person name="Liao Z."/>
            <person name="Wang S."/>
            <person name="Yan T."/>
            <person name="Shi P."/>
            <person name="Liu M."/>
            <person name="Fu X."/>
            <person name="Pan Q."/>
            <person name="Wang Y."/>
            <person name="Lv Z."/>
            <person name="Lu X."/>
            <person name="Zhang F."/>
            <person name="Jiang W."/>
            <person name="Ma Y."/>
            <person name="Chen M."/>
            <person name="Hao X."/>
            <person name="Li L."/>
            <person name="Tang Y."/>
            <person name="Lv G."/>
            <person name="Zhou Y."/>
            <person name="Sun X."/>
            <person name="Brodelius P.E."/>
            <person name="Rose J.K.C."/>
            <person name="Tang K."/>
        </authorList>
    </citation>
    <scope>NUCLEOTIDE SEQUENCE [LARGE SCALE GENOMIC DNA]</scope>
    <source>
        <strain evidence="3">cv. Huhao1</strain>
        <tissue evidence="2">Leaf</tissue>
    </source>
</reference>
<dbReference type="GO" id="GO:0005829">
    <property type="term" value="C:cytosol"/>
    <property type="evidence" value="ECO:0007669"/>
    <property type="project" value="TreeGrafter"/>
</dbReference>
<evidence type="ECO:0000259" key="1">
    <source>
        <dbReference type="Pfam" id="PF23292"/>
    </source>
</evidence>